<name>A0A8J6HIW3_TENMO</name>
<evidence type="ECO:0000259" key="6">
    <source>
        <dbReference type="Pfam" id="PF11618"/>
    </source>
</evidence>
<dbReference type="SUPFAM" id="SSF49562">
    <property type="entry name" value="C2 domain (Calcium/lipid-binding domain, CaLB)"/>
    <property type="match status" value="1"/>
</dbReference>
<evidence type="ECO:0008006" key="10">
    <source>
        <dbReference type="Google" id="ProtNLM"/>
    </source>
</evidence>
<evidence type="ECO:0000256" key="1">
    <source>
        <dbReference type="ARBA" id="ARBA00004138"/>
    </source>
</evidence>
<dbReference type="Pfam" id="PF18111">
    <property type="entry name" value="RPGR1_C"/>
    <property type="match status" value="1"/>
</dbReference>
<organism evidence="8 9">
    <name type="scientific">Tenebrio molitor</name>
    <name type="common">Yellow mealworm beetle</name>
    <dbReference type="NCBI Taxonomy" id="7067"/>
    <lineage>
        <taxon>Eukaryota</taxon>
        <taxon>Metazoa</taxon>
        <taxon>Ecdysozoa</taxon>
        <taxon>Arthropoda</taxon>
        <taxon>Hexapoda</taxon>
        <taxon>Insecta</taxon>
        <taxon>Pterygota</taxon>
        <taxon>Neoptera</taxon>
        <taxon>Endopterygota</taxon>
        <taxon>Coleoptera</taxon>
        <taxon>Polyphaga</taxon>
        <taxon>Cucujiformia</taxon>
        <taxon>Tenebrionidae</taxon>
        <taxon>Tenebrio</taxon>
    </lineage>
</organism>
<sequence length="520" mass="61012">MEQSSGSKSQHHCHRRIFYSIKIPAMAYTFSEHKIIKVSPGKLTKYVNDKEADTIEDTARFSSLISSRTTVPGRFKMYLHQIKLSKHCMAYLKKEMKGDIFITIKWFIFKFSEFITSPENVDHNKTKFDFTAKYQVEVDEDFVNRINENPISFRLYARCGHADIFLSEAQLFISNIIEMVNVKQQHRVYFTGTASDLVGENIAYLDIWYKFTCKQKTLRSLFPDTKTDEKTATRMADLLNEQFSKKSQNFGFVHVSDSEFDHFADSVLLVLNRNKVLKTTQSDINTELQERVKWLRFEANWKQTLQENAILHGKNPEDVIWRQWREENTANVRLRTYDNLRPQTYRPEVIITVEKLFFLEGMSLLRNDAIRQFYVEYSFLGHEGPEMETPFSVAKANAEEPIVFNFKKIFPIDLHRNHNNCKLLAELIQRDDIIKFMVISEPVENFDKPIQTCTEIGYAEVPFNELIQLQDNVDSYEYDIIDFTNPIAILGYMTIKVEGILAMRKMALDLMAPKDYKLYM</sequence>
<keyword evidence="5" id="KW-0966">Cell projection</keyword>
<gene>
    <name evidence="8" type="ORF">GEV33_007619</name>
</gene>
<keyword evidence="3" id="KW-0175">Coiled coil</keyword>
<reference evidence="8" key="2">
    <citation type="submission" date="2021-08" db="EMBL/GenBank/DDBJ databases">
        <authorList>
            <person name="Eriksson T."/>
        </authorList>
    </citation>
    <scope>NUCLEOTIDE SEQUENCE</scope>
    <source>
        <strain evidence="8">Stoneville</strain>
        <tissue evidence="8">Whole head</tissue>
    </source>
</reference>
<dbReference type="Proteomes" id="UP000719412">
    <property type="component" value="Unassembled WGS sequence"/>
</dbReference>
<comment type="subcellular location">
    <subcellularLocation>
        <location evidence="1">Cell projection</location>
        <location evidence="1">Cilium</location>
    </subcellularLocation>
</comment>
<evidence type="ECO:0000256" key="4">
    <source>
        <dbReference type="ARBA" id="ARBA00023069"/>
    </source>
</evidence>
<evidence type="ECO:0000313" key="8">
    <source>
        <dbReference type="EMBL" id="KAH0815172.1"/>
    </source>
</evidence>
<evidence type="ECO:0000256" key="5">
    <source>
        <dbReference type="ARBA" id="ARBA00023273"/>
    </source>
</evidence>
<dbReference type="Pfam" id="PF11618">
    <property type="entry name" value="C2-C2_1"/>
    <property type="match status" value="1"/>
</dbReference>
<reference evidence="8" key="1">
    <citation type="journal article" date="2020" name="J Insects Food Feed">
        <title>The yellow mealworm (Tenebrio molitor) genome: a resource for the emerging insects as food and feed industry.</title>
        <authorList>
            <person name="Eriksson T."/>
            <person name="Andere A."/>
            <person name="Kelstrup H."/>
            <person name="Emery V."/>
            <person name="Picard C."/>
        </authorList>
    </citation>
    <scope>NUCLEOTIDE SEQUENCE</scope>
    <source>
        <strain evidence="8">Stoneville</strain>
        <tissue evidence="8">Whole head</tissue>
    </source>
</reference>
<dbReference type="GO" id="GO:0005856">
    <property type="term" value="C:cytoskeleton"/>
    <property type="evidence" value="ECO:0007669"/>
    <property type="project" value="UniProtKB-ARBA"/>
</dbReference>
<dbReference type="GO" id="GO:0005929">
    <property type="term" value="C:cilium"/>
    <property type="evidence" value="ECO:0007669"/>
    <property type="project" value="UniProtKB-SubCell"/>
</dbReference>
<keyword evidence="4" id="KW-0969">Cilium</keyword>
<dbReference type="EMBL" id="JABDTM020023452">
    <property type="protein sequence ID" value="KAH0815172.1"/>
    <property type="molecule type" value="Genomic_DNA"/>
</dbReference>
<dbReference type="InterPro" id="IPR041091">
    <property type="entry name" value="RPGRIP1_C"/>
</dbReference>
<dbReference type="PANTHER" id="PTHR14240:SF5">
    <property type="entry name" value="RPGRIP1 C-TERMINAL DOMAIN-CONTAINING PROTEIN"/>
    <property type="match status" value="1"/>
</dbReference>
<dbReference type="AlphaFoldDB" id="A0A8J6HIW3"/>
<accession>A0A8J6HIW3</accession>
<dbReference type="InterPro" id="IPR035892">
    <property type="entry name" value="C2_domain_sf"/>
</dbReference>
<evidence type="ECO:0000256" key="2">
    <source>
        <dbReference type="ARBA" id="ARBA00006042"/>
    </source>
</evidence>
<evidence type="ECO:0000313" key="9">
    <source>
        <dbReference type="Proteomes" id="UP000719412"/>
    </source>
</evidence>
<dbReference type="InterPro" id="IPR021656">
    <property type="entry name" value="C2-C2_1"/>
</dbReference>
<proteinExistence type="inferred from homology"/>
<evidence type="ECO:0000256" key="3">
    <source>
        <dbReference type="ARBA" id="ARBA00023054"/>
    </source>
</evidence>
<feature type="domain" description="RPGR-interacting protein 1 first C2" evidence="6">
    <location>
        <begin position="75"/>
        <end position="211"/>
    </location>
</feature>
<dbReference type="PANTHER" id="PTHR14240">
    <property type="entry name" value="RETINITIS PIGMENTOSA GTPASE REGULATOR-INTERACTING PROTEIN"/>
    <property type="match status" value="1"/>
</dbReference>
<feature type="domain" description="RPGRIP1 C-terminal" evidence="7">
    <location>
        <begin position="348"/>
        <end position="506"/>
    </location>
</feature>
<dbReference type="Gene3D" id="2.60.40.150">
    <property type="entry name" value="C2 domain"/>
    <property type="match status" value="2"/>
</dbReference>
<keyword evidence="9" id="KW-1185">Reference proteome</keyword>
<comment type="caution">
    <text evidence="8">The sequence shown here is derived from an EMBL/GenBank/DDBJ whole genome shotgun (WGS) entry which is preliminary data.</text>
</comment>
<dbReference type="InterPro" id="IPR031139">
    <property type="entry name" value="RPGRIP1_fam"/>
</dbReference>
<comment type="similarity">
    <text evidence="2">Belongs to the RPGRIP1 family.</text>
</comment>
<protein>
    <recommendedName>
        <fullName evidence="10">RPGRIP1 C-terminal domain-containing protein</fullName>
    </recommendedName>
</protein>
<evidence type="ECO:0000259" key="7">
    <source>
        <dbReference type="Pfam" id="PF18111"/>
    </source>
</evidence>